<accession>A0A9P0PV32</accession>
<protein>
    <submittedName>
        <fullName evidence="1">Uncharacterized protein</fullName>
    </submittedName>
</protein>
<name>A0A9P0PV32_ACAOB</name>
<dbReference type="AlphaFoldDB" id="A0A9P0PV32"/>
<dbReference type="EMBL" id="CAKOFQ010007359">
    <property type="protein sequence ID" value="CAH1999216.1"/>
    <property type="molecule type" value="Genomic_DNA"/>
</dbReference>
<organism evidence="1 2">
    <name type="scientific">Acanthoscelides obtectus</name>
    <name type="common">Bean weevil</name>
    <name type="synonym">Bruchus obtectus</name>
    <dbReference type="NCBI Taxonomy" id="200917"/>
    <lineage>
        <taxon>Eukaryota</taxon>
        <taxon>Metazoa</taxon>
        <taxon>Ecdysozoa</taxon>
        <taxon>Arthropoda</taxon>
        <taxon>Hexapoda</taxon>
        <taxon>Insecta</taxon>
        <taxon>Pterygota</taxon>
        <taxon>Neoptera</taxon>
        <taxon>Endopterygota</taxon>
        <taxon>Coleoptera</taxon>
        <taxon>Polyphaga</taxon>
        <taxon>Cucujiformia</taxon>
        <taxon>Chrysomeloidea</taxon>
        <taxon>Chrysomelidae</taxon>
        <taxon>Bruchinae</taxon>
        <taxon>Bruchini</taxon>
        <taxon>Acanthoscelides</taxon>
    </lineage>
</organism>
<proteinExistence type="predicted"/>
<evidence type="ECO:0000313" key="1">
    <source>
        <dbReference type="EMBL" id="CAH1999216.1"/>
    </source>
</evidence>
<comment type="caution">
    <text evidence="1">The sequence shown here is derived from an EMBL/GenBank/DDBJ whole genome shotgun (WGS) entry which is preliminary data.</text>
</comment>
<keyword evidence="2" id="KW-1185">Reference proteome</keyword>
<gene>
    <name evidence="1" type="ORF">ACAOBT_LOCUS24863</name>
</gene>
<dbReference type="Proteomes" id="UP001152888">
    <property type="component" value="Unassembled WGS sequence"/>
</dbReference>
<evidence type="ECO:0000313" key="2">
    <source>
        <dbReference type="Proteomes" id="UP001152888"/>
    </source>
</evidence>
<reference evidence="1" key="1">
    <citation type="submission" date="2022-03" db="EMBL/GenBank/DDBJ databases">
        <authorList>
            <person name="Sayadi A."/>
        </authorList>
    </citation>
    <scope>NUCLEOTIDE SEQUENCE</scope>
</reference>
<feature type="non-terminal residue" evidence="1">
    <location>
        <position position="86"/>
    </location>
</feature>
<sequence>MIIVIMIRINTYELEDKLVLSKILKRAWACRSTNYEKLQRVNGKMELQHEVKFFITLYHHGRKFQKLITRINSLLKECQTLNRTHI</sequence>